<gene>
    <name evidence="6" type="primary">tilS</name>
    <name evidence="8" type="ORF">DFR46_2745</name>
</gene>
<dbReference type="Proteomes" id="UP000256310">
    <property type="component" value="Unassembled WGS sequence"/>
</dbReference>
<evidence type="ECO:0000256" key="5">
    <source>
        <dbReference type="ARBA" id="ARBA00048539"/>
    </source>
</evidence>
<name>A0A3D9FIS6_9SPHN</name>
<dbReference type="InterPro" id="IPR012094">
    <property type="entry name" value="tRNA_Ile_lys_synt"/>
</dbReference>
<dbReference type="Pfam" id="PF01171">
    <property type="entry name" value="ATP_bind_3"/>
    <property type="match status" value="1"/>
</dbReference>
<keyword evidence="4 6" id="KW-0067">ATP-binding</keyword>
<feature type="binding site" evidence="6">
    <location>
        <begin position="33"/>
        <end position="38"/>
    </location>
    <ligand>
        <name>ATP</name>
        <dbReference type="ChEBI" id="CHEBI:30616"/>
    </ligand>
</feature>
<dbReference type="PANTHER" id="PTHR43033:SF1">
    <property type="entry name" value="TRNA(ILE)-LYSIDINE SYNTHASE-RELATED"/>
    <property type="match status" value="1"/>
</dbReference>
<dbReference type="InterPro" id="IPR011063">
    <property type="entry name" value="TilS/TtcA_N"/>
</dbReference>
<keyword evidence="3 6" id="KW-0547">Nucleotide-binding</keyword>
<evidence type="ECO:0000256" key="6">
    <source>
        <dbReference type="HAMAP-Rule" id="MF_01161"/>
    </source>
</evidence>
<dbReference type="Gene3D" id="3.40.50.620">
    <property type="entry name" value="HUPs"/>
    <property type="match status" value="1"/>
</dbReference>
<keyword evidence="6" id="KW-0963">Cytoplasm</keyword>
<dbReference type="EC" id="6.3.4.19" evidence="6"/>
<dbReference type="PANTHER" id="PTHR43033">
    <property type="entry name" value="TRNA(ILE)-LYSIDINE SYNTHASE-RELATED"/>
    <property type="match status" value="1"/>
</dbReference>
<comment type="domain">
    <text evidence="6">The N-terminal region contains the highly conserved SGGXDS motif, predicted to be a P-loop motif involved in ATP binding.</text>
</comment>
<dbReference type="GO" id="GO:0005524">
    <property type="term" value="F:ATP binding"/>
    <property type="evidence" value="ECO:0007669"/>
    <property type="project" value="UniProtKB-UniRule"/>
</dbReference>
<dbReference type="OrthoDB" id="9807403at2"/>
<dbReference type="CDD" id="cd01992">
    <property type="entry name" value="TilS_N"/>
    <property type="match status" value="1"/>
</dbReference>
<keyword evidence="9" id="KW-1185">Reference proteome</keyword>
<comment type="subcellular location">
    <subcellularLocation>
        <location evidence="6">Cytoplasm</location>
    </subcellularLocation>
</comment>
<comment type="function">
    <text evidence="6">Ligates lysine onto the cytidine present at position 34 of the AUA codon-specific tRNA(Ile) that contains the anticodon CAU, in an ATP-dependent manner. Cytidine is converted to lysidine, thus changing the amino acid specificity of the tRNA from methionine to isoleucine.</text>
</comment>
<organism evidence="8 9">
    <name type="scientific">Parasphingopyxis lamellibrachiae</name>
    <dbReference type="NCBI Taxonomy" id="680125"/>
    <lineage>
        <taxon>Bacteria</taxon>
        <taxon>Pseudomonadati</taxon>
        <taxon>Pseudomonadota</taxon>
        <taxon>Alphaproteobacteria</taxon>
        <taxon>Sphingomonadales</taxon>
        <taxon>Sphingomonadaceae</taxon>
        <taxon>Parasphingopyxis</taxon>
    </lineage>
</organism>
<evidence type="ECO:0000256" key="1">
    <source>
        <dbReference type="ARBA" id="ARBA00022598"/>
    </source>
</evidence>
<dbReference type="EMBL" id="QRDP01000004">
    <property type="protein sequence ID" value="RED17693.1"/>
    <property type="molecule type" value="Genomic_DNA"/>
</dbReference>
<accession>A0A3D9FIS6</accession>
<reference evidence="8 9" key="1">
    <citation type="submission" date="2018-07" db="EMBL/GenBank/DDBJ databases">
        <title>Genomic Encyclopedia of Type Strains, Phase IV (KMG-IV): sequencing the most valuable type-strain genomes for metagenomic binning, comparative biology and taxonomic classification.</title>
        <authorList>
            <person name="Goeker M."/>
        </authorList>
    </citation>
    <scope>NUCLEOTIDE SEQUENCE [LARGE SCALE GENOMIC DNA]</scope>
    <source>
        <strain evidence="8 9">DSM 26725</strain>
    </source>
</reference>
<dbReference type="SUPFAM" id="SSF52402">
    <property type="entry name" value="Adenine nucleotide alpha hydrolases-like"/>
    <property type="match status" value="1"/>
</dbReference>
<dbReference type="InterPro" id="IPR014729">
    <property type="entry name" value="Rossmann-like_a/b/a_fold"/>
</dbReference>
<evidence type="ECO:0000256" key="3">
    <source>
        <dbReference type="ARBA" id="ARBA00022741"/>
    </source>
</evidence>
<dbReference type="AlphaFoldDB" id="A0A3D9FIS6"/>
<proteinExistence type="inferred from homology"/>
<dbReference type="InterPro" id="IPR012795">
    <property type="entry name" value="tRNA_Ile_lys_synt_N"/>
</dbReference>
<dbReference type="NCBIfam" id="TIGR02432">
    <property type="entry name" value="lysidine_TilS_N"/>
    <property type="match status" value="1"/>
</dbReference>
<evidence type="ECO:0000256" key="2">
    <source>
        <dbReference type="ARBA" id="ARBA00022694"/>
    </source>
</evidence>
<dbReference type="RefSeq" id="WP_116236933.1">
    <property type="nucleotide sequence ID" value="NZ_QRDP01000004.1"/>
</dbReference>
<comment type="caution">
    <text evidence="8">The sequence shown here is derived from an EMBL/GenBank/DDBJ whole genome shotgun (WGS) entry which is preliminary data.</text>
</comment>
<dbReference type="GO" id="GO:0006400">
    <property type="term" value="P:tRNA modification"/>
    <property type="evidence" value="ECO:0007669"/>
    <property type="project" value="UniProtKB-UniRule"/>
</dbReference>
<dbReference type="HAMAP" id="MF_01161">
    <property type="entry name" value="tRNA_Ile_lys_synt"/>
    <property type="match status" value="1"/>
</dbReference>
<sequence length="317" mass="34596">MPQQTLPERFRTETERLTAAPPTEKARMGLAVSGGPDSLALLALAAVVYPGAVAAITVDHGLRPEASDEADHVAAICAQLEVPHTIRTPPQPISGNLQSAARAARYALLEDWATREHLRWIATAHHADDQLETVLMRLMRGSGIDGLSAIRPVNGKIIRPLLRFRKVDLVAHIESRGLEAVADPSNVDDAFDRVRLRKTLSGFPDFDPERLERSIRATREAGDALRWASAREAENHIQPIGDGVILTRTDYPAELLRRLVIACLDAVDPGHAARGPALDRLIETLSEGQKGMIGKILCVAESSDNWRFSKAPPRKTG</sequence>
<comment type="similarity">
    <text evidence="6">Belongs to the tRNA(Ile)-lysidine synthase family.</text>
</comment>
<keyword evidence="2 6" id="KW-0819">tRNA processing</keyword>
<dbReference type="GO" id="GO:0032267">
    <property type="term" value="F:tRNA(Ile)-lysidine synthase activity"/>
    <property type="evidence" value="ECO:0007669"/>
    <property type="project" value="UniProtKB-EC"/>
</dbReference>
<dbReference type="GO" id="GO:0005737">
    <property type="term" value="C:cytoplasm"/>
    <property type="evidence" value="ECO:0007669"/>
    <property type="project" value="UniProtKB-SubCell"/>
</dbReference>
<evidence type="ECO:0000256" key="4">
    <source>
        <dbReference type="ARBA" id="ARBA00022840"/>
    </source>
</evidence>
<keyword evidence="1 6" id="KW-0436">Ligase</keyword>
<evidence type="ECO:0000313" key="8">
    <source>
        <dbReference type="EMBL" id="RED17693.1"/>
    </source>
</evidence>
<comment type="catalytic activity">
    <reaction evidence="5 6">
        <text>cytidine(34) in tRNA(Ile2) + L-lysine + ATP = lysidine(34) in tRNA(Ile2) + AMP + diphosphate + H(+)</text>
        <dbReference type="Rhea" id="RHEA:43744"/>
        <dbReference type="Rhea" id="RHEA-COMP:10625"/>
        <dbReference type="Rhea" id="RHEA-COMP:10670"/>
        <dbReference type="ChEBI" id="CHEBI:15378"/>
        <dbReference type="ChEBI" id="CHEBI:30616"/>
        <dbReference type="ChEBI" id="CHEBI:32551"/>
        <dbReference type="ChEBI" id="CHEBI:33019"/>
        <dbReference type="ChEBI" id="CHEBI:82748"/>
        <dbReference type="ChEBI" id="CHEBI:83665"/>
        <dbReference type="ChEBI" id="CHEBI:456215"/>
        <dbReference type="EC" id="6.3.4.19"/>
    </reaction>
</comment>
<feature type="domain" description="tRNA(Ile)-lysidine/2-thiocytidine synthase N-terminal" evidence="7">
    <location>
        <begin position="29"/>
        <end position="198"/>
    </location>
</feature>
<protein>
    <recommendedName>
        <fullName evidence="6">tRNA(Ile)-lysidine synthase</fullName>
        <ecNumber evidence="6">6.3.4.19</ecNumber>
    </recommendedName>
    <alternativeName>
        <fullName evidence="6">tRNA(Ile)-2-lysyl-cytidine synthase</fullName>
    </alternativeName>
    <alternativeName>
        <fullName evidence="6">tRNA(Ile)-lysidine synthetase</fullName>
    </alternativeName>
</protein>
<evidence type="ECO:0000259" key="7">
    <source>
        <dbReference type="Pfam" id="PF01171"/>
    </source>
</evidence>
<evidence type="ECO:0000313" key="9">
    <source>
        <dbReference type="Proteomes" id="UP000256310"/>
    </source>
</evidence>